<reference evidence="7" key="1">
    <citation type="journal article" date="2013" name="Genome Announc.">
        <title>Draft genome sequence of the ascomycete Phaeoacremonium aleophilum strain UCR-PA7, a causal agent of the esca disease complex in grapevines.</title>
        <authorList>
            <person name="Blanco-Ulate B."/>
            <person name="Rolshausen P."/>
            <person name="Cantu D."/>
        </authorList>
    </citation>
    <scope>NUCLEOTIDE SEQUENCE [LARGE SCALE GENOMIC DNA]</scope>
    <source>
        <strain evidence="7">UCR-PA7</strain>
    </source>
</reference>
<protein>
    <submittedName>
        <fullName evidence="6">Putative 54s ribosomal protein l7 protein</fullName>
    </submittedName>
</protein>
<sequence>MTLTYDHKPPGTERQVIGQRLREWDESSPYHKGRPLRSPRGNPTLTLVERDINFRNIPEVRAVTLSSYVPAALKNEDFLLVARAAMQAITGSVPETVKTRKSVAQWGIAEGKKSGVKTTIYGNAAYEFLDKCVHLVFPRIKDWPGLKGSTGDSSGNLSFGLTHENMALFPEIEVNYDIYPPKMLPGCRVFVETTANSDRQARLLFQALGFPFYGRLRN</sequence>
<dbReference type="InterPro" id="IPR031310">
    <property type="entry name" value="Ribosomal_uL5_N"/>
</dbReference>
<evidence type="ECO:0000259" key="4">
    <source>
        <dbReference type="Pfam" id="PF00281"/>
    </source>
</evidence>
<dbReference type="GO" id="GO:1990904">
    <property type="term" value="C:ribonucleoprotein complex"/>
    <property type="evidence" value="ECO:0007669"/>
    <property type="project" value="UniProtKB-KW"/>
</dbReference>
<name>R8BBP1_PHAM7</name>
<dbReference type="GO" id="GO:0005840">
    <property type="term" value="C:ribosome"/>
    <property type="evidence" value="ECO:0007669"/>
    <property type="project" value="UniProtKB-KW"/>
</dbReference>
<keyword evidence="3" id="KW-0687">Ribonucleoprotein</keyword>
<dbReference type="PANTHER" id="PTHR11994">
    <property type="entry name" value="60S RIBOSOMAL PROTEIN L11-RELATED"/>
    <property type="match status" value="1"/>
</dbReference>
<dbReference type="GeneID" id="19328659"/>
<evidence type="ECO:0000256" key="3">
    <source>
        <dbReference type="ARBA" id="ARBA00023274"/>
    </source>
</evidence>
<gene>
    <name evidence="6" type="ORF">UCRPA7_7862</name>
</gene>
<keyword evidence="7" id="KW-1185">Reference proteome</keyword>
<dbReference type="AlphaFoldDB" id="R8BBP1"/>
<evidence type="ECO:0000256" key="1">
    <source>
        <dbReference type="ARBA" id="ARBA00008553"/>
    </source>
</evidence>
<feature type="domain" description="Large ribosomal subunit protein uL5 C-terminal" evidence="5">
    <location>
        <begin position="114"/>
        <end position="212"/>
    </location>
</feature>
<dbReference type="HOGENOM" id="CLU_061015_1_1_1"/>
<organism evidence="6 7">
    <name type="scientific">Phaeoacremonium minimum (strain UCR-PA7)</name>
    <name type="common">Esca disease fungus</name>
    <name type="synonym">Togninia minima</name>
    <dbReference type="NCBI Taxonomy" id="1286976"/>
    <lineage>
        <taxon>Eukaryota</taxon>
        <taxon>Fungi</taxon>
        <taxon>Dikarya</taxon>
        <taxon>Ascomycota</taxon>
        <taxon>Pezizomycotina</taxon>
        <taxon>Sordariomycetes</taxon>
        <taxon>Sordariomycetidae</taxon>
        <taxon>Togniniales</taxon>
        <taxon>Togniniaceae</taxon>
        <taxon>Phaeoacremonium</taxon>
    </lineage>
</organism>
<evidence type="ECO:0000313" key="7">
    <source>
        <dbReference type="Proteomes" id="UP000014074"/>
    </source>
</evidence>
<evidence type="ECO:0000259" key="5">
    <source>
        <dbReference type="Pfam" id="PF00673"/>
    </source>
</evidence>
<keyword evidence="2 6" id="KW-0689">Ribosomal protein</keyword>
<dbReference type="SUPFAM" id="SSF55282">
    <property type="entry name" value="RL5-like"/>
    <property type="match status" value="1"/>
</dbReference>
<dbReference type="InterPro" id="IPR031309">
    <property type="entry name" value="Ribosomal_uL5_C"/>
</dbReference>
<dbReference type="Gene3D" id="3.30.1440.10">
    <property type="match status" value="1"/>
</dbReference>
<feature type="domain" description="Large ribosomal subunit protein uL5 N-terminal" evidence="4">
    <location>
        <begin position="56"/>
        <end position="108"/>
    </location>
</feature>
<proteinExistence type="inferred from homology"/>
<dbReference type="eggNOG" id="KOG0398">
    <property type="taxonomic scope" value="Eukaryota"/>
</dbReference>
<comment type="similarity">
    <text evidence="1">Belongs to the universal ribosomal protein uL5 family.</text>
</comment>
<dbReference type="Pfam" id="PF00281">
    <property type="entry name" value="Ribosomal_L5"/>
    <property type="match status" value="1"/>
</dbReference>
<dbReference type="GO" id="GO:0003735">
    <property type="term" value="F:structural constituent of ribosome"/>
    <property type="evidence" value="ECO:0007669"/>
    <property type="project" value="InterPro"/>
</dbReference>
<dbReference type="OrthoDB" id="539541at2759"/>
<dbReference type="RefSeq" id="XP_007918575.1">
    <property type="nucleotide sequence ID" value="XM_007920384.1"/>
</dbReference>
<dbReference type="KEGG" id="tmn:UCRPA7_7862"/>
<dbReference type="InterPro" id="IPR022803">
    <property type="entry name" value="Ribosomal_uL5_dom_sf"/>
</dbReference>
<dbReference type="InterPro" id="IPR002132">
    <property type="entry name" value="Ribosomal_uL5"/>
</dbReference>
<accession>R8BBP1</accession>
<dbReference type="Pfam" id="PF00673">
    <property type="entry name" value="Ribosomal_L5_C"/>
    <property type="match status" value="1"/>
</dbReference>
<evidence type="ECO:0000313" key="6">
    <source>
        <dbReference type="EMBL" id="EON96689.1"/>
    </source>
</evidence>
<dbReference type="EMBL" id="KB933326">
    <property type="protein sequence ID" value="EON96689.1"/>
    <property type="molecule type" value="Genomic_DNA"/>
</dbReference>
<dbReference type="GO" id="GO:0006412">
    <property type="term" value="P:translation"/>
    <property type="evidence" value="ECO:0007669"/>
    <property type="project" value="InterPro"/>
</dbReference>
<evidence type="ECO:0000256" key="2">
    <source>
        <dbReference type="ARBA" id="ARBA00022980"/>
    </source>
</evidence>
<dbReference type="Proteomes" id="UP000014074">
    <property type="component" value="Unassembled WGS sequence"/>
</dbReference>